<dbReference type="EMBL" id="CP051754">
    <property type="protein sequence ID" value="QPJ85951.1"/>
    <property type="molecule type" value="Genomic_DNA"/>
</dbReference>
<evidence type="ECO:0000313" key="1">
    <source>
        <dbReference type="EMBL" id="QPJ85951.1"/>
    </source>
</evidence>
<dbReference type="Proteomes" id="UP000594603">
    <property type="component" value="Chromosome"/>
</dbReference>
<protein>
    <submittedName>
        <fullName evidence="1">Sporulation membrane protein YtaF</fullName>
    </submittedName>
</protein>
<sequence>MNLLATILFVLSASFDVFVVAMSYGFKNIKIKPSINFVISFISSLGTFISMEIGLALTNIIPLSIVNILGSIIMLLLGLYCLLDYRKVLKKSTNHKDRNLNISSPIVILEKPEIADTNKSGTIEFKESILLSIALALNNVGLGIGASIAGLHVTLTTIVTLIITIILIPLGFLCSKKLLNTWIGKSGSLISGILLIILAVITCLF</sequence>
<reference evidence="1" key="1">
    <citation type="submission" date="2020-04" db="EMBL/GenBank/DDBJ databases">
        <title>A novel bacterium ('Candidatus Sarcina troglodytae' sp. nov.) linked to a protracted, uniformly lethal epizootic among sanctuary western chimpanzees (Pan troglodytes verus) in Sierra Leone.</title>
        <authorList>
            <person name="Owens L.A."/>
            <person name="Colitti B."/>
            <person name="Hirji I."/>
            <person name="Pizaro A."/>
            <person name="Jaffe J.E."/>
            <person name="Moittie S."/>
            <person name="Bishop-Lilly K.A."/>
            <person name="Estrella L.A."/>
            <person name="Voegtly L.J."/>
            <person name="Kuhn J.H."/>
            <person name="Suen G."/>
            <person name="Deblois C.L."/>
            <person name="Dunn C."/>
            <person name="Juan-Salles C."/>
            <person name="Goldberg T.L."/>
        </authorList>
    </citation>
    <scope>NUCLEOTIDE SEQUENCE</scope>
    <source>
        <strain evidence="1">JB2</strain>
    </source>
</reference>
<keyword evidence="2" id="KW-1185">Reference proteome</keyword>
<proteinExistence type="predicted"/>
<name>A0ACD1BEQ9_9CLOT</name>
<organism evidence="1 2">
    <name type="scientific">Candidatus Sarcina troglodytae</name>
    <dbReference type="NCBI Taxonomy" id="2726954"/>
    <lineage>
        <taxon>Bacteria</taxon>
        <taxon>Bacillati</taxon>
        <taxon>Bacillota</taxon>
        <taxon>Clostridia</taxon>
        <taxon>Eubacteriales</taxon>
        <taxon>Clostridiaceae</taxon>
        <taxon>Sarcina</taxon>
    </lineage>
</organism>
<accession>A0ACD1BEQ9</accession>
<evidence type="ECO:0000313" key="2">
    <source>
        <dbReference type="Proteomes" id="UP000594603"/>
    </source>
</evidence>
<gene>
    <name evidence="1" type="primary">ytaF</name>
    <name evidence="1" type="ORF">HH195_08415</name>
</gene>